<dbReference type="GO" id="GO:0008310">
    <property type="term" value="F:single-stranded DNA 3'-5' DNA exonuclease activity"/>
    <property type="evidence" value="ECO:0007669"/>
    <property type="project" value="TreeGrafter"/>
</dbReference>
<dbReference type="Gene3D" id="3.30.342.10">
    <property type="entry name" value="DNA Polymerase, chain B, domain 1"/>
    <property type="match status" value="1"/>
</dbReference>
<dbReference type="HOGENOM" id="CLU_000556_0_0_1"/>
<evidence type="ECO:0000313" key="21">
    <source>
        <dbReference type="Proteomes" id="UP000000673"/>
    </source>
</evidence>
<keyword evidence="11 16" id="KW-0239">DNA-directed DNA polymerase</keyword>
<dbReference type="Proteomes" id="UP000000673">
    <property type="component" value="Unassembled WGS sequence"/>
</dbReference>
<dbReference type="EnsemblMetazoa" id="ADAC007811-RA">
    <property type="protein sequence ID" value="ADAC007811-PA"/>
    <property type="gene ID" value="ADAC007811"/>
</dbReference>
<dbReference type="InterPro" id="IPR023211">
    <property type="entry name" value="DNA_pol_palm_dom_sf"/>
</dbReference>
<dbReference type="eggNOG" id="KOG1798">
    <property type="taxonomic scope" value="Eukaryota"/>
</dbReference>
<dbReference type="CDD" id="cd05779">
    <property type="entry name" value="DNA_polB_epsilon_exo"/>
    <property type="match status" value="1"/>
</dbReference>
<proteinExistence type="inferred from homology"/>
<dbReference type="FunFam" id="1.10.132.60:FF:000002">
    <property type="entry name" value="DNA polymerase epsilon catalytic subunit"/>
    <property type="match status" value="1"/>
</dbReference>
<keyword evidence="6 16" id="KW-0548">Nucleotidyltransferase</keyword>
<dbReference type="InterPro" id="IPR013697">
    <property type="entry name" value="DNA_pol_e_suA_C"/>
</dbReference>
<dbReference type="Gene3D" id="3.90.1600.10">
    <property type="entry name" value="Palm domain of DNA polymerase"/>
    <property type="match status" value="1"/>
</dbReference>
<evidence type="ECO:0000256" key="10">
    <source>
        <dbReference type="ARBA" id="ARBA00022833"/>
    </source>
</evidence>
<evidence type="ECO:0000256" key="11">
    <source>
        <dbReference type="ARBA" id="ARBA00022932"/>
    </source>
</evidence>
<dbReference type="Pfam" id="PF22912">
    <property type="entry name" value="zf-DPOE"/>
    <property type="match status" value="1"/>
</dbReference>
<evidence type="ECO:0000256" key="1">
    <source>
        <dbReference type="ARBA" id="ARBA00001966"/>
    </source>
</evidence>
<dbReference type="InterPro" id="IPR012337">
    <property type="entry name" value="RNaseH-like_sf"/>
</dbReference>
<dbReference type="SMART" id="SM00486">
    <property type="entry name" value="POLBc"/>
    <property type="match status" value="1"/>
</dbReference>
<dbReference type="SUPFAM" id="SSF56672">
    <property type="entry name" value="DNA/RNA polymerases"/>
    <property type="match status" value="1"/>
</dbReference>
<evidence type="ECO:0000256" key="17">
    <source>
        <dbReference type="SAM" id="MobiDB-lite"/>
    </source>
</evidence>
<reference evidence="19 21" key="1">
    <citation type="journal article" date="2010" name="BMC Genomics">
        <title>Combination of measures distinguishes pre-miRNAs from other stem-loops in the genome of the newly sequenced Anopheles darlingi.</title>
        <authorList>
            <person name="Mendes N.D."/>
            <person name="Freitas A.T."/>
            <person name="Vasconcelos A.T."/>
            <person name="Sagot M.F."/>
        </authorList>
    </citation>
    <scope>NUCLEOTIDE SEQUENCE</scope>
</reference>
<dbReference type="Pfam" id="PF00136">
    <property type="entry name" value="DNA_pol_B"/>
    <property type="match status" value="1"/>
</dbReference>
<dbReference type="EC" id="2.7.7.7" evidence="16"/>
<dbReference type="InterPro" id="IPR055191">
    <property type="entry name" value="POL2_thumb"/>
</dbReference>
<dbReference type="Gene3D" id="3.30.420.10">
    <property type="entry name" value="Ribonuclease H-like superfamily/Ribonuclease H"/>
    <property type="match status" value="1"/>
</dbReference>
<dbReference type="InterPro" id="IPR006134">
    <property type="entry name" value="DNA-dir_DNA_pol_B_multi_dom"/>
</dbReference>
<evidence type="ECO:0000256" key="3">
    <source>
        <dbReference type="ARBA" id="ARBA00005755"/>
    </source>
</evidence>
<evidence type="ECO:0000256" key="12">
    <source>
        <dbReference type="ARBA" id="ARBA00023004"/>
    </source>
</evidence>
<dbReference type="GO" id="GO:0003887">
    <property type="term" value="F:DNA-directed DNA polymerase activity"/>
    <property type="evidence" value="ECO:0007669"/>
    <property type="project" value="UniProtKB-KW"/>
</dbReference>
<dbReference type="FunFam" id="3.30.420.10:FF:000010">
    <property type="entry name" value="DNA polymerase epsilon catalytic subunit"/>
    <property type="match status" value="1"/>
</dbReference>
<keyword evidence="8 16" id="KW-0479">Metal-binding</keyword>
<comment type="cofactor">
    <cofactor evidence="1 16">
        <name>[4Fe-4S] cluster</name>
        <dbReference type="ChEBI" id="CHEBI:49883"/>
    </cofactor>
</comment>
<dbReference type="SUPFAM" id="SSF53098">
    <property type="entry name" value="Ribonuclease H-like"/>
    <property type="match status" value="1"/>
</dbReference>
<protein>
    <recommendedName>
        <fullName evidence="16">DNA polymerase epsilon catalytic subunit</fullName>
        <ecNumber evidence="16">2.7.7.7</ecNumber>
    </recommendedName>
</protein>
<comment type="function">
    <text evidence="16">DNA polymerase II participates in chromosomal DNA replication.</text>
</comment>
<dbReference type="VEuPathDB" id="VectorBase:ADAC007811"/>
<feature type="domain" description="DNA polymerase epsilon catalytic subunit A C-terminal" evidence="18">
    <location>
        <begin position="1553"/>
        <end position="1954"/>
    </location>
</feature>
<organism evidence="19">
    <name type="scientific">Anopheles darlingi</name>
    <name type="common">Mosquito</name>
    <dbReference type="NCBI Taxonomy" id="43151"/>
    <lineage>
        <taxon>Eukaryota</taxon>
        <taxon>Metazoa</taxon>
        <taxon>Ecdysozoa</taxon>
        <taxon>Arthropoda</taxon>
        <taxon>Hexapoda</taxon>
        <taxon>Insecta</taxon>
        <taxon>Pterygota</taxon>
        <taxon>Neoptera</taxon>
        <taxon>Endopterygota</taxon>
        <taxon>Diptera</taxon>
        <taxon>Nematocera</taxon>
        <taxon>Culicoidea</taxon>
        <taxon>Culicidae</taxon>
        <taxon>Anophelinae</taxon>
        <taxon>Anopheles</taxon>
    </lineage>
</organism>
<dbReference type="EMBL" id="ADMH02001905">
    <property type="protein sequence ID" value="ETN60560.1"/>
    <property type="molecule type" value="Genomic_DNA"/>
</dbReference>
<dbReference type="GO" id="GO:0008270">
    <property type="term" value="F:zinc ion binding"/>
    <property type="evidence" value="ECO:0007669"/>
    <property type="project" value="UniProtKB-KW"/>
</dbReference>
<dbReference type="FunFam" id="3.30.342.10:FF:000019">
    <property type="entry name" value="DNA polymerase epsilon catalytic subunit"/>
    <property type="match status" value="1"/>
</dbReference>
<keyword evidence="4 16" id="KW-0004">4Fe-4S</keyword>
<dbReference type="FunCoup" id="W5JCE7">
    <property type="interactions" value="1164"/>
</dbReference>
<evidence type="ECO:0000259" key="18">
    <source>
        <dbReference type="SMART" id="SM01159"/>
    </source>
</evidence>
<dbReference type="InterPro" id="IPR006172">
    <property type="entry name" value="DNA-dir_DNA_pol_B"/>
</dbReference>
<keyword evidence="12 16" id="KW-0408">Iron</keyword>
<comment type="catalytic activity">
    <reaction evidence="16">
        <text>DNA(n) + a 2'-deoxyribonucleoside 5'-triphosphate = DNA(n+1) + diphosphate</text>
        <dbReference type="Rhea" id="RHEA:22508"/>
        <dbReference type="Rhea" id="RHEA-COMP:17339"/>
        <dbReference type="Rhea" id="RHEA-COMP:17340"/>
        <dbReference type="ChEBI" id="CHEBI:33019"/>
        <dbReference type="ChEBI" id="CHEBI:61560"/>
        <dbReference type="ChEBI" id="CHEBI:173112"/>
        <dbReference type="EC" id="2.7.7.7"/>
    </reaction>
</comment>
<evidence type="ECO:0000256" key="6">
    <source>
        <dbReference type="ARBA" id="ARBA00022695"/>
    </source>
</evidence>
<dbReference type="InterPro" id="IPR006133">
    <property type="entry name" value="DNA-dir_DNA_pol_B_exonuc"/>
</dbReference>
<evidence type="ECO:0000256" key="13">
    <source>
        <dbReference type="ARBA" id="ARBA00023014"/>
    </source>
</evidence>
<evidence type="ECO:0000313" key="19">
    <source>
        <dbReference type="EMBL" id="ETN60560.1"/>
    </source>
</evidence>
<dbReference type="PANTHER" id="PTHR10670:SF0">
    <property type="entry name" value="DNA POLYMERASE EPSILON CATALYTIC SUBUNIT A"/>
    <property type="match status" value="1"/>
</dbReference>
<keyword evidence="9 16" id="KW-0863">Zinc-finger</keyword>
<dbReference type="VEuPathDB" id="VectorBase:ADAR2_002962"/>
<dbReference type="InterPro" id="IPR042087">
    <property type="entry name" value="DNA_pol_B_thumb"/>
</dbReference>
<dbReference type="CDD" id="cd05535">
    <property type="entry name" value="POLBc_epsilon"/>
    <property type="match status" value="1"/>
</dbReference>
<dbReference type="FunFam" id="1.10.287.690:FF:000005">
    <property type="entry name" value="DNA polymerase epsilon catalytic subunit"/>
    <property type="match status" value="1"/>
</dbReference>
<gene>
    <name evidence="19" type="ORF">AND_007811</name>
</gene>
<keyword evidence="7 16" id="KW-0235">DNA replication</keyword>
<evidence type="ECO:0000256" key="15">
    <source>
        <dbReference type="ARBA" id="ARBA00023242"/>
    </source>
</evidence>
<evidence type="ECO:0000256" key="2">
    <source>
        <dbReference type="ARBA" id="ARBA00004123"/>
    </source>
</evidence>
<evidence type="ECO:0000256" key="9">
    <source>
        <dbReference type="ARBA" id="ARBA00022771"/>
    </source>
</evidence>
<reference evidence="19" key="2">
    <citation type="submission" date="2010-05" db="EMBL/GenBank/DDBJ databases">
        <authorList>
            <person name="Almeida L.G."/>
            <person name="Nicolas M.F."/>
            <person name="Souza R.C."/>
            <person name="Vasconcelos A.T.R."/>
        </authorList>
    </citation>
    <scope>NUCLEOTIDE SEQUENCE</scope>
</reference>
<dbReference type="GO" id="GO:0006272">
    <property type="term" value="P:leading strand elongation"/>
    <property type="evidence" value="ECO:0007669"/>
    <property type="project" value="TreeGrafter"/>
</dbReference>
<feature type="region of interest" description="Disordered" evidence="17">
    <location>
        <begin position="1196"/>
        <end position="1259"/>
    </location>
</feature>
<evidence type="ECO:0000256" key="7">
    <source>
        <dbReference type="ARBA" id="ARBA00022705"/>
    </source>
</evidence>
<dbReference type="InterPro" id="IPR054475">
    <property type="entry name" value="Znf-DPOE"/>
</dbReference>
<comment type="similarity">
    <text evidence="3 16">Belongs to the DNA polymerase type-B family.</text>
</comment>
<dbReference type="GO" id="GO:0006297">
    <property type="term" value="P:nucleotide-excision repair, DNA gap filling"/>
    <property type="evidence" value="ECO:0007669"/>
    <property type="project" value="TreeGrafter"/>
</dbReference>
<dbReference type="Pfam" id="PF03104">
    <property type="entry name" value="DNA_pol_B_exo1"/>
    <property type="match status" value="1"/>
</dbReference>
<keyword evidence="5 16" id="KW-0808">Transferase</keyword>
<dbReference type="GO" id="GO:0045004">
    <property type="term" value="P:DNA replication proofreading"/>
    <property type="evidence" value="ECO:0007669"/>
    <property type="project" value="TreeGrafter"/>
</dbReference>
<name>W5JCE7_ANODA</name>
<feature type="region of interest" description="Disordered" evidence="17">
    <location>
        <begin position="1957"/>
        <end position="1977"/>
    </location>
</feature>
<keyword evidence="13 16" id="KW-0411">Iron-sulfur</keyword>
<dbReference type="InterPro" id="IPR043502">
    <property type="entry name" value="DNA/RNA_pol_sf"/>
</dbReference>
<reference evidence="19" key="3">
    <citation type="journal article" date="2013" name="Nucleic Acids Res.">
        <title>The genome of Anopheles darlingi, the main neotropical malaria vector.</title>
        <authorList>
            <person name="Marinotti O."/>
            <person name="Cerqueira G.C."/>
            <person name="de Almeida L.G."/>
            <person name="Ferro M.I."/>
            <person name="Loreto E.L."/>
            <person name="Zaha A."/>
            <person name="Teixeira S.M."/>
            <person name="Wespiser A.R."/>
            <person name="Almeida E Silva A."/>
            <person name="Schlindwein A.D."/>
            <person name="Pacheco A.C."/>
            <person name="Silva A.L."/>
            <person name="Graveley B.R."/>
            <person name="Walenz B.P."/>
            <person name="Lima Bde A."/>
            <person name="Ribeiro C.A."/>
            <person name="Nunes-Silva C.G."/>
            <person name="de Carvalho C.R."/>
            <person name="Soares C.M."/>
            <person name="de Menezes C.B."/>
            <person name="Matiolli C."/>
            <person name="Caffrey D."/>
            <person name="Araujo D.A."/>
            <person name="de Oliveira D.M."/>
            <person name="Golenbock D."/>
            <person name="Grisard E.C."/>
            <person name="Fantinatti-Garboggini F."/>
            <person name="de Carvalho F.M."/>
            <person name="Barcellos F.G."/>
            <person name="Prosdocimi F."/>
            <person name="May G."/>
            <person name="Azevedo Junior G.M."/>
            <person name="Guimaraes G.M."/>
            <person name="Goldman G.H."/>
            <person name="Padilha I.Q."/>
            <person name="Batista Jda S."/>
            <person name="Ferro J.A."/>
            <person name="Ribeiro J.M."/>
            <person name="Fietto J.L."/>
            <person name="Dabbas K.M."/>
            <person name="Cerdeira L."/>
            <person name="Agnez-Lima L.F."/>
            <person name="Brocchi M."/>
            <person name="de Carvalho M.O."/>
            <person name="Teixeira Mde M."/>
            <person name="Diniz Maia Mde M."/>
            <person name="Goldman M.H."/>
            <person name="Cruz Schneider M.P."/>
            <person name="Felipe M.S."/>
            <person name="Hungria M."/>
            <person name="Nicolas M.F."/>
            <person name="Pereira M."/>
            <person name="Montes M.A."/>
            <person name="Cantao M.E."/>
            <person name="Vincentz M."/>
            <person name="Rafael M.S."/>
            <person name="Silverman N."/>
            <person name="Stoco P.H."/>
            <person name="Souza R.C."/>
            <person name="Vicentini R."/>
            <person name="Gazzinelli R.T."/>
            <person name="Neves Rde O."/>
            <person name="Silva R."/>
            <person name="Astolfi-Filho S."/>
            <person name="Maciel T.E."/>
            <person name="Urmenyi T.P."/>
            <person name="Tadei W.P."/>
            <person name="Camargo E.P."/>
            <person name="de Vasconcelos A.T."/>
        </authorList>
    </citation>
    <scope>NUCLEOTIDE SEQUENCE</scope>
</reference>
<dbReference type="SMART" id="SM01159">
    <property type="entry name" value="DUF1744"/>
    <property type="match status" value="1"/>
</dbReference>
<dbReference type="GO" id="GO:0006287">
    <property type="term" value="P:base-excision repair, gap-filling"/>
    <property type="evidence" value="ECO:0007669"/>
    <property type="project" value="TreeGrafter"/>
</dbReference>
<dbReference type="GO" id="GO:0003677">
    <property type="term" value="F:DNA binding"/>
    <property type="evidence" value="ECO:0007669"/>
    <property type="project" value="UniProtKB-KW"/>
</dbReference>
<dbReference type="InterPro" id="IPR036397">
    <property type="entry name" value="RNaseH_sf"/>
</dbReference>
<evidence type="ECO:0000256" key="14">
    <source>
        <dbReference type="ARBA" id="ARBA00023125"/>
    </source>
</evidence>
<feature type="compositionally biased region" description="Polar residues" evidence="17">
    <location>
        <begin position="1963"/>
        <end position="1972"/>
    </location>
</feature>
<dbReference type="GO" id="GO:0008622">
    <property type="term" value="C:epsilon DNA polymerase complex"/>
    <property type="evidence" value="ECO:0007669"/>
    <property type="project" value="InterPro"/>
</dbReference>
<feature type="compositionally biased region" description="Basic and acidic residues" evidence="17">
    <location>
        <begin position="1242"/>
        <end position="1251"/>
    </location>
</feature>
<dbReference type="Pfam" id="PF08490">
    <property type="entry name" value="DUF1744"/>
    <property type="match status" value="1"/>
</dbReference>
<dbReference type="Pfam" id="PF22634">
    <property type="entry name" value="POL2_thumb"/>
    <property type="match status" value="1"/>
</dbReference>
<feature type="region of interest" description="Disordered" evidence="17">
    <location>
        <begin position="1"/>
        <end position="23"/>
    </location>
</feature>
<dbReference type="STRING" id="43151.W5JCE7"/>
<keyword evidence="21" id="KW-1185">Reference proteome</keyword>
<keyword evidence="10 16" id="KW-0862">Zinc</keyword>
<dbReference type="GO" id="GO:0000278">
    <property type="term" value="P:mitotic cell cycle"/>
    <property type="evidence" value="ECO:0007669"/>
    <property type="project" value="TreeGrafter"/>
</dbReference>
<dbReference type="PANTHER" id="PTHR10670">
    <property type="entry name" value="DNA POLYMERASE EPSILON CATALYTIC SUBUNIT A"/>
    <property type="match status" value="1"/>
</dbReference>
<evidence type="ECO:0000256" key="4">
    <source>
        <dbReference type="ARBA" id="ARBA00022485"/>
    </source>
</evidence>
<comment type="subcellular location">
    <subcellularLocation>
        <location evidence="2 16">Nucleus</location>
    </subcellularLocation>
</comment>
<dbReference type="Pfam" id="PF23250">
    <property type="entry name" value="zf_DPOE_2"/>
    <property type="match status" value="1"/>
</dbReference>
<sequence length="2234" mass="254931">MQSTNTGKYVSERAEGDDTNEIGYRQSRENDQIDLKYGFERVKDTQERTGYLINMHSTEILNDDRRLVAALDMYFLQMDGSRYKTTVIYAPYLLLITREGHALEVAKFLGKKYSGQLLNVEHIQREDLDLANHLSGLKQNLLKLTFPNTTQMNKVKRDLNIAVKKNREREKANTYYMQMLSNSLSTAIRWEEDETGREGRAPNQNVDFYDYIVDMREHDVPYHVRVSIDLNIFCGTWYTVRCRGGASSEERPIITPRPDIIDRPEPVVLAFDIETTKLPLKFPDAQTDQIMMISYMIDGQGYLITNREIISNDVDDFEYTPKPEFEGNFIVFNEPNELGLLQKFFDHILDVKPHIFVTYNGDFFDWPFVEARAAVYELDMRREIGFSKVNARDGNYLCRPAMHLDCLCWVKRDSYLPVGSHGLKAVAKSKLRYDPVELDPEEMCKMAVEQPQVLANYSVSDAVATYYLYMKYVHPFIFALATIIPLEPDEILRKGSGTLCESLLMKEAFNVNIVFPNKQIGELNKLSTDGHVLDSETYVGGHVEALESGVFRADISTRFRLDPDMIRQLQQNVDKVLEHAIVTEEGVPLDDVLNLEEVKQTIQGALQQLHDIPTRLEQPVIYHLDVGAMYPNIILTNRLQPSSMVSDSDCAACQYNRPEARCKRNMEWLWRGEMLPASRNEFQRIQQQLETEKFPPLFPGGAQRAFHELSREDQAAYEKKRLADYCRKAYKKTKVTRLETRTSTICQRENSFYVDTVRAFRDRRYEYKGLTKVAKAAVTAAVKSGDAGEIKAAKGREVLYDSLQLAHKCILNSFYGYVMRKGARWHSMPMAGIVCLTGSNIITKAREIIERVGRPLELDTDGIWCILPASFPQEVTFHTKHAKKKSINVSYPNAVLNTMVKDHFTNDQYHVLERPAAPSEGREEAEYSVRKENSIFFEVDGPYLAMVLPAAKEEGKRLKKRYAVFNFDGSLAELKGFEVKRRGELQLIKIFQSSVFEAFLQGSTLEQCYAAVAKIADYWLDVLYSKGHNMPDSELFELISENRSMSRKLEDYGQQKSTSISTAKRLAEFLGDQMVKDAGLACKFVISRKPEGAPVTERAIPLAIFQSEPSVRRHYLRRWLKDSTMGDADIRDVLDWGYYIERLGGTIQKIITIPAALQGLNNPVPRVQHPDWLHRKMLEKNDTLKQRRISEMFTARVEKPAPPSLTDVEDLVQSQSNGGTGTPGASKRQRERSVEVPATAEPEPKTWREALGDPPSPGNTREELIEWIRFHKRKWRWQLEYRDRHYREGRRGSKRMRRDDGASTSATMTLATARATTLGGFLRKTQQSLIQQTWQIVQVLPVDDLGHFTIWAVVGEELHKVRLTVPRIFYVNQRTPVPSEPTEDGSSSGNKSMWKKVHRVLPRARPVHHLYQYIVPEQVFRDNRLGLLADLATPDIEGIYETQMTLEFRALLELGCLCGVQRSEARALAALATKDLDTFTIQQLEMRPAASGVTYLKGALSATPTSGITLRKVFLYQHISPTGKREMWGLFTPANRKALIIILDTVRTNQLPTVRNLYTSERIALLTAGTNTEDTLPPVDMTFDVFMEINAKQVYQRITRALTAYRDEKRGPTMLCLQTAIGVQKLNQLLPVCLEFPEIPIHIADDAALLSGLDWQRHGARSMIRHFLNLNRVLGMMLEQCRYFQLPLGNMPSDTVLFGADLFYARLLLRNNFVLWCSSGGRPDLGGREADDGRLLAEFEDSTSIVQNRAGLYRTVCVELTVESLAVSALLQASKVQELEGTSSAITFDTVPQASLEELITAVGGQPLSSYDETALCSQAFRVMRSLVNAWLREVSINRNVFADFQIVHFYRWVRSSRALLYDPALRRALNTLMRKLFLQIVAEFQRMKADIIYADFNRIIIDTGKRTVVDAIGYTDYVVQNIRSRELFHSVSLSFQQAWEFLLWIDPTNYGGVRANLPKEATSGSAEQPGTQVEDEQEEEELALEMNWSLSEQLPEARRCRENFENFLVSFLQAMAEGVTPASGLKRLACAAYAMVQKMHEGYARGADGPALEFVKAITRALQVTKDTDEELTGMRRNMLRLIGVGEFSEKAHWREAVKSYVLPEVICQACNHCRDLDLCKDTHRALKDGQQPVWLCAQCNVDYDNVEIEMRLLDVVQRKLMSYTLQDQRCIKCKQIKRENLAKHCPCTGAYENLISAADLRRLLQTFQALAHEYRMPILEETVQHVLQTQAA</sequence>
<dbReference type="GO" id="GO:0051539">
    <property type="term" value="F:4 iron, 4 sulfur cluster binding"/>
    <property type="evidence" value="ECO:0007669"/>
    <property type="project" value="UniProtKB-KW"/>
</dbReference>
<evidence type="ECO:0000313" key="20">
    <source>
        <dbReference type="EnsemblMetazoa" id="ADAC007811-PA"/>
    </source>
</evidence>
<keyword evidence="15 16" id="KW-0539">Nucleus</keyword>
<accession>W5JCE7</accession>
<dbReference type="InterPro" id="IPR029703">
    <property type="entry name" value="POL2"/>
</dbReference>
<dbReference type="OMA" id="MLDQCRY"/>
<evidence type="ECO:0000256" key="16">
    <source>
        <dbReference type="RuleBase" id="RU365029"/>
    </source>
</evidence>
<reference evidence="20" key="4">
    <citation type="submission" date="2015-06" db="UniProtKB">
        <authorList>
            <consortium name="EnsemblMetazoa"/>
        </authorList>
    </citation>
    <scope>IDENTIFICATION</scope>
</reference>
<keyword evidence="14 16" id="KW-0238">DNA-binding</keyword>
<dbReference type="Gene3D" id="1.10.132.60">
    <property type="entry name" value="DNA polymerase family B, C-terminal domain"/>
    <property type="match status" value="1"/>
</dbReference>
<evidence type="ECO:0000256" key="8">
    <source>
        <dbReference type="ARBA" id="ARBA00022723"/>
    </source>
</evidence>
<evidence type="ECO:0000256" key="5">
    <source>
        <dbReference type="ARBA" id="ARBA00022679"/>
    </source>
</evidence>
<dbReference type="GO" id="GO:0000166">
    <property type="term" value="F:nucleotide binding"/>
    <property type="evidence" value="ECO:0007669"/>
    <property type="project" value="InterPro"/>
</dbReference>